<dbReference type="Gene3D" id="3.90.1150.10">
    <property type="entry name" value="Aspartate Aminotransferase, domain 1"/>
    <property type="match status" value="1"/>
</dbReference>
<dbReference type="CDD" id="cd00609">
    <property type="entry name" value="AAT_like"/>
    <property type="match status" value="1"/>
</dbReference>
<accession>A0ABV6Q1K7</accession>
<comment type="caution">
    <text evidence="6">The sequence shown here is derived from an EMBL/GenBank/DDBJ whole genome shotgun (WGS) entry which is preliminary data.</text>
</comment>
<dbReference type="PANTHER" id="PTHR42790:SF19">
    <property type="entry name" value="KYNURENINE_ALPHA-AMINOADIPATE AMINOTRANSFERASE, MITOCHONDRIAL"/>
    <property type="match status" value="1"/>
</dbReference>
<evidence type="ECO:0000256" key="2">
    <source>
        <dbReference type="ARBA" id="ARBA00022576"/>
    </source>
</evidence>
<dbReference type="InterPro" id="IPR015421">
    <property type="entry name" value="PyrdxlP-dep_Trfase_major"/>
</dbReference>
<feature type="domain" description="Aminotransferase class I/classII large" evidence="5">
    <location>
        <begin position="52"/>
        <end position="386"/>
    </location>
</feature>
<proteinExistence type="predicted"/>
<reference evidence="6 7" key="1">
    <citation type="submission" date="2024-09" db="EMBL/GenBank/DDBJ databases">
        <authorList>
            <person name="Sun Q."/>
            <person name="Mori K."/>
        </authorList>
    </citation>
    <scope>NUCLEOTIDE SEQUENCE [LARGE SCALE GENOMIC DNA]</scope>
    <source>
        <strain evidence="6 7">NCAIM B.02340</strain>
    </source>
</reference>
<keyword evidence="4" id="KW-0663">Pyridoxal phosphate</keyword>
<dbReference type="InterPro" id="IPR015422">
    <property type="entry name" value="PyrdxlP-dep_Trfase_small"/>
</dbReference>
<dbReference type="GO" id="GO:0047536">
    <property type="term" value="F:2-aminoadipate transaminase activity"/>
    <property type="evidence" value="ECO:0007669"/>
    <property type="project" value="UniProtKB-EC"/>
</dbReference>
<comment type="cofactor">
    <cofactor evidence="1">
        <name>pyridoxal 5'-phosphate</name>
        <dbReference type="ChEBI" id="CHEBI:597326"/>
    </cofactor>
</comment>
<name>A0ABV6Q1K7_9DEIN</name>
<dbReference type="RefSeq" id="WP_188847137.1">
    <property type="nucleotide sequence ID" value="NZ_BMPJ01000009.1"/>
</dbReference>
<dbReference type="Pfam" id="PF00155">
    <property type="entry name" value="Aminotran_1_2"/>
    <property type="match status" value="1"/>
</dbReference>
<evidence type="ECO:0000256" key="3">
    <source>
        <dbReference type="ARBA" id="ARBA00022679"/>
    </source>
</evidence>
<evidence type="ECO:0000313" key="7">
    <source>
        <dbReference type="Proteomes" id="UP001589830"/>
    </source>
</evidence>
<gene>
    <name evidence="6" type="primary">lysN</name>
    <name evidence="6" type="ORF">ACFFFP_07300</name>
</gene>
<evidence type="ECO:0000259" key="5">
    <source>
        <dbReference type="Pfam" id="PF00155"/>
    </source>
</evidence>
<keyword evidence="7" id="KW-1185">Reference proteome</keyword>
<keyword evidence="3 6" id="KW-0808">Transferase</keyword>
<dbReference type="PANTHER" id="PTHR42790">
    <property type="entry name" value="AMINOTRANSFERASE"/>
    <property type="match status" value="1"/>
</dbReference>
<evidence type="ECO:0000256" key="1">
    <source>
        <dbReference type="ARBA" id="ARBA00001933"/>
    </source>
</evidence>
<dbReference type="InterPro" id="IPR015424">
    <property type="entry name" value="PyrdxlP-dep_Trfase"/>
</dbReference>
<dbReference type="EC" id="2.6.1.39" evidence="6"/>
<dbReference type="EMBL" id="JBHLTW010000033">
    <property type="protein sequence ID" value="MFC0595968.1"/>
    <property type="molecule type" value="Genomic_DNA"/>
</dbReference>
<evidence type="ECO:0000256" key="4">
    <source>
        <dbReference type="ARBA" id="ARBA00022898"/>
    </source>
</evidence>
<keyword evidence="2 6" id="KW-0032">Aminotransferase</keyword>
<sequence length="397" mass="44067">MKAFNWQEAFGERASRIRASTIRELLKLTQRPGILSFAGGLPAPELFPKEEAAEKAAAILKAKGEVALQYGPTEGYFPLRAFVAEWIGVRPEEVLITTGSQQALDLLGKVFLDEGSPVLLEAPSYMGAIQALRPFGPRFLTVPAGEEGPDLDALEEVLQRERPRFLYLIPSFQNPSGGLMPLRARERLLELVMERGLVVVEDDAYRELYFGERRLPSLFELSREAGYPGVIYLGSFSKVLSPGLRVAFAVAHPEALQKLTQAKQGSDLHTPMLNQMLVHELAKEGFPERLERIRRVYREKAEAMLQALDREMPQGVRYTRPQGGMFVWMTLPEGLSAEALFQRAIEENVAFVPGSPFFANGGGENTLRLSYATLNPEGIAEGMRRLGRALKGLLALV</sequence>
<evidence type="ECO:0000313" key="6">
    <source>
        <dbReference type="EMBL" id="MFC0595968.1"/>
    </source>
</evidence>
<dbReference type="Gene3D" id="3.40.640.10">
    <property type="entry name" value="Type I PLP-dependent aspartate aminotransferase-like (Major domain)"/>
    <property type="match status" value="1"/>
</dbReference>
<organism evidence="6 7">
    <name type="scientific">Thermus composti</name>
    <dbReference type="NCBI Taxonomy" id="532059"/>
    <lineage>
        <taxon>Bacteria</taxon>
        <taxon>Thermotogati</taxon>
        <taxon>Deinococcota</taxon>
        <taxon>Deinococci</taxon>
        <taxon>Thermales</taxon>
        <taxon>Thermaceae</taxon>
        <taxon>Thermus</taxon>
    </lineage>
</organism>
<dbReference type="Proteomes" id="UP001589830">
    <property type="component" value="Unassembled WGS sequence"/>
</dbReference>
<dbReference type="SUPFAM" id="SSF53383">
    <property type="entry name" value="PLP-dependent transferases"/>
    <property type="match status" value="1"/>
</dbReference>
<dbReference type="InterPro" id="IPR050859">
    <property type="entry name" value="Class-I_PLP-dep_aminotransf"/>
</dbReference>
<protein>
    <submittedName>
        <fullName evidence="6">2-aminoadipate transaminase</fullName>
        <ecNumber evidence="6">2.6.1.39</ecNumber>
    </submittedName>
</protein>
<dbReference type="InterPro" id="IPR004839">
    <property type="entry name" value="Aminotransferase_I/II_large"/>
</dbReference>